<accession>A0A9D4MM14</accession>
<evidence type="ECO:0000313" key="2">
    <source>
        <dbReference type="Proteomes" id="UP000828390"/>
    </source>
</evidence>
<dbReference type="AlphaFoldDB" id="A0A9D4MM14"/>
<gene>
    <name evidence="1" type="ORF">DPMN_002789</name>
</gene>
<comment type="caution">
    <text evidence="1">The sequence shown here is derived from an EMBL/GenBank/DDBJ whole genome shotgun (WGS) entry which is preliminary data.</text>
</comment>
<sequence>MSKFHEYWEKNVSSRLFTCCHYIHTRSAAARRNESMPQCGGKSNFAAKLRICPPRHAEASLDPQHDAESMRTCSASLRGTMPSAAAICRVNTRFGRRVLMILPPWLYCIKKTAPLPGGHVFSLITTIFKLVQVIHITNVLTKFHDD</sequence>
<reference evidence="1" key="1">
    <citation type="journal article" date="2019" name="bioRxiv">
        <title>The Genome of the Zebra Mussel, Dreissena polymorpha: A Resource for Invasive Species Research.</title>
        <authorList>
            <person name="McCartney M.A."/>
            <person name="Auch B."/>
            <person name="Kono T."/>
            <person name="Mallez S."/>
            <person name="Zhang Y."/>
            <person name="Obille A."/>
            <person name="Becker A."/>
            <person name="Abrahante J.E."/>
            <person name="Garbe J."/>
            <person name="Badalamenti J.P."/>
            <person name="Herman A."/>
            <person name="Mangelson H."/>
            <person name="Liachko I."/>
            <person name="Sullivan S."/>
            <person name="Sone E.D."/>
            <person name="Koren S."/>
            <person name="Silverstein K.A.T."/>
            <person name="Beckman K.B."/>
            <person name="Gohl D.M."/>
        </authorList>
    </citation>
    <scope>NUCLEOTIDE SEQUENCE</scope>
    <source>
        <strain evidence="1">Duluth1</strain>
        <tissue evidence="1">Whole animal</tissue>
    </source>
</reference>
<evidence type="ECO:0000313" key="1">
    <source>
        <dbReference type="EMBL" id="KAH3878888.1"/>
    </source>
</evidence>
<proteinExistence type="predicted"/>
<reference evidence="1" key="2">
    <citation type="submission" date="2020-11" db="EMBL/GenBank/DDBJ databases">
        <authorList>
            <person name="McCartney M.A."/>
            <person name="Auch B."/>
            <person name="Kono T."/>
            <person name="Mallez S."/>
            <person name="Becker A."/>
            <person name="Gohl D.M."/>
            <person name="Silverstein K.A.T."/>
            <person name="Koren S."/>
            <person name="Bechman K.B."/>
            <person name="Herman A."/>
            <person name="Abrahante J.E."/>
            <person name="Garbe J."/>
        </authorList>
    </citation>
    <scope>NUCLEOTIDE SEQUENCE</scope>
    <source>
        <strain evidence="1">Duluth1</strain>
        <tissue evidence="1">Whole animal</tissue>
    </source>
</reference>
<protein>
    <submittedName>
        <fullName evidence="1">Uncharacterized protein</fullName>
    </submittedName>
</protein>
<dbReference type="EMBL" id="JAIWYP010000001">
    <property type="protein sequence ID" value="KAH3878888.1"/>
    <property type="molecule type" value="Genomic_DNA"/>
</dbReference>
<keyword evidence="2" id="KW-1185">Reference proteome</keyword>
<name>A0A9D4MM14_DREPO</name>
<organism evidence="1 2">
    <name type="scientific">Dreissena polymorpha</name>
    <name type="common">Zebra mussel</name>
    <name type="synonym">Mytilus polymorpha</name>
    <dbReference type="NCBI Taxonomy" id="45954"/>
    <lineage>
        <taxon>Eukaryota</taxon>
        <taxon>Metazoa</taxon>
        <taxon>Spiralia</taxon>
        <taxon>Lophotrochozoa</taxon>
        <taxon>Mollusca</taxon>
        <taxon>Bivalvia</taxon>
        <taxon>Autobranchia</taxon>
        <taxon>Heteroconchia</taxon>
        <taxon>Euheterodonta</taxon>
        <taxon>Imparidentia</taxon>
        <taxon>Neoheterodontei</taxon>
        <taxon>Myida</taxon>
        <taxon>Dreissenoidea</taxon>
        <taxon>Dreissenidae</taxon>
        <taxon>Dreissena</taxon>
    </lineage>
</organism>
<dbReference type="Proteomes" id="UP000828390">
    <property type="component" value="Unassembled WGS sequence"/>
</dbReference>